<sequence length="63" mass="7225">DSSLLEYLDNMQALDRKINAPLVITIIEKYKASMNSQKEIIFWYVTFFLIAHSSTQDVGTVVD</sequence>
<gene>
    <name evidence="1" type="ORF">ALEPTO_LOCUS13976</name>
</gene>
<proteinExistence type="predicted"/>
<evidence type="ECO:0000313" key="1">
    <source>
        <dbReference type="EMBL" id="CAG8767802.1"/>
    </source>
</evidence>
<feature type="non-terminal residue" evidence="1">
    <location>
        <position position="63"/>
    </location>
</feature>
<organism evidence="1 2">
    <name type="scientific">Ambispora leptoticha</name>
    <dbReference type="NCBI Taxonomy" id="144679"/>
    <lineage>
        <taxon>Eukaryota</taxon>
        <taxon>Fungi</taxon>
        <taxon>Fungi incertae sedis</taxon>
        <taxon>Mucoromycota</taxon>
        <taxon>Glomeromycotina</taxon>
        <taxon>Glomeromycetes</taxon>
        <taxon>Archaeosporales</taxon>
        <taxon>Ambisporaceae</taxon>
        <taxon>Ambispora</taxon>
    </lineage>
</organism>
<reference evidence="1" key="1">
    <citation type="submission" date="2021-06" db="EMBL/GenBank/DDBJ databases">
        <authorList>
            <person name="Kallberg Y."/>
            <person name="Tangrot J."/>
            <person name="Rosling A."/>
        </authorList>
    </citation>
    <scope>NUCLEOTIDE SEQUENCE</scope>
    <source>
        <strain evidence="1">FL130A</strain>
    </source>
</reference>
<dbReference type="EMBL" id="CAJVPS010050382">
    <property type="protein sequence ID" value="CAG8767802.1"/>
    <property type="molecule type" value="Genomic_DNA"/>
</dbReference>
<dbReference type="Proteomes" id="UP000789508">
    <property type="component" value="Unassembled WGS sequence"/>
</dbReference>
<dbReference type="AlphaFoldDB" id="A0A9N9NWT4"/>
<comment type="caution">
    <text evidence="1">The sequence shown here is derived from an EMBL/GenBank/DDBJ whole genome shotgun (WGS) entry which is preliminary data.</text>
</comment>
<dbReference type="OrthoDB" id="342024at2759"/>
<feature type="non-terminal residue" evidence="1">
    <location>
        <position position="1"/>
    </location>
</feature>
<evidence type="ECO:0000313" key="2">
    <source>
        <dbReference type="Proteomes" id="UP000789508"/>
    </source>
</evidence>
<protein>
    <submittedName>
        <fullName evidence="1">3680_t:CDS:1</fullName>
    </submittedName>
</protein>
<accession>A0A9N9NWT4</accession>
<name>A0A9N9NWT4_9GLOM</name>
<keyword evidence="2" id="KW-1185">Reference proteome</keyword>